<feature type="transmembrane region" description="Helical" evidence="2">
    <location>
        <begin position="164"/>
        <end position="186"/>
    </location>
</feature>
<name>A0AAV5VJ01_9BILA</name>
<evidence type="ECO:0000313" key="3">
    <source>
        <dbReference type="EMBL" id="GMT19655.1"/>
    </source>
</evidence>
<feature type="region of interest" description="Disordered" evidence="1">
    <location>
        <begin position="1"/>
        <end position="128"/>
    </location>
</feature>
<feature type="compositionally biased region" description="Basic and acidic residues" evidence="1">
    <location>
        <begin position="73"/>
        <end position="85"/>
    </location>
</feature>
<keyword evidence="4" id="KW-1185">Reference proteome</keyword>
<reference evidence="3" key="1">
    <citation type="submission" date="2023-10" db="EMBL/GenBank/DDBJ databases">
        <title>Genome assembly of Pristionchus species.</title>
        <authorList>
            <person name="Yoshida K."/>
            <person name="Sommer R.J."/>
        </authorList>
    </citation>
    <scope>NUCLEOTIDE SEQUENCE</scope>
    <source>
        <strain evidence="3">RS5133</strain>
    </source>
</reference>
<feature type="non-terminal residue" evidence="3">
    <location>
        <position position="1"/>
    </location>
</feature>
<dbReference type="AlphaFoldDB" id="A0AAV5VJ01"/>
<evidence type="ECO:0000256" key="2">
    <source>
        <dbReference type="SAM" id="Phobius"/>
    </source>
</evidence>
<gene>
    <name evidence="3" type="ORF">PFISCL1PPCAC_10952</name>
</gene>
<keyword evidence="2" id="KW-0472">Membrane</keyword>
<keyword evidence="2" id="KW-0812">Transmembrane</keyword>
<organism evidence="3 4">
    <name type="scientific">Pristionchus fissidentatus</name>
    <dbReference type="NCBI Taxonomy" id="1538716"/>
    <lineage>
        <taxon>Eukaryota</taxon>
        <taxon>Metazoa</taxon>
        <taxon>Ecdysozoa</taxon>
        <taxon>Nematoda</taxon>
        <taxon>Chromadorea</taxon>
        <taxon>Rhabditida</taxon>
        <taxon>Rhabditina</taxon>
        <taxon>Diplogasteromorpha</taxon>
        <taxon>Diplogasteroidea</taxon>
        <taxon>Neodiplogasteridae</taxon>
        <taxon>Pristionchus</taxon>
    </lineage>
</organism>
<evidence type="ECO:0000313" key="4">
    <source>
        <dbReference type="Proteomes" id="UP001432322"/>
    </source>
</evidence>
<evidence type="ECO:0000256" key="1">
    <source>
        <dbReference type="SAM" id="MobiDB-lite"/>
    </source>
</evidence>
<keyword evidence="2" id="KW-1133">Transmembrane helix</keyword>
<protein>
    <submittedName>
        <fullName evidence="3">Uncharacterized protein</fullName>
    </submittedName>
</protein>
<feature type="compositionally biased region" description="Basic and acidic residues" evidence="1">
    <location>
        <begin position="27"/>
        <end position="45"/>
    </location>
</feature>
<comment type="caution">
    <text evidence="3">The sequence shown here is derived from an EMBL/GenBank/DDBJ whole genome shotgun (WGS) entry which is preliminary data.</text>
</comment>
<sequence>LTPSTHINRSIMPPSPTDPATPSPDSTHSDNPKPDIGTLEDKNEDYTGPPKKVSRKLRRRSKKSRRSRRKIRSKEERRRAQEVKNMRRLKTKRRDDDIVAETAPGSVQNESRGDAVDEGTTEDYLNGLLEGSSSAAPVSFQEYEDEDLSEAPPIVRLIKAVSNLVAYLMNHPIVPVAVGVALLVVITSKL</sequence>
<dbReference type="Proteomes" id="UP001432322">
    <property type="component" value="Unassembled WGS sequence"/>
</dbReference>
<dbReference type="EMBL" id="BTSY01000003">
    <property type="protein sequence ID" value="GMT19655.1"/>
    <property type="molecule type" value="Genomic_DNA"/>
</dbReference>
<proteinExistence type="predicted"/>
<feature type="compositionally biased region" description="Basic residues" evidence="1">
    <location>
        <begin position="52"/>
        <end position="72"/>
    </location>
</feature>
<feature type="compositionally biased region" description="Pro residues" evidence="1">
    <location>
        <begin position="13"/>
        <end position="22"/>
    </location>
</feature>
<accession>A0AAV5VJ01</accession>